<accession>A0AAV4QYN1</accession>
<sequence>MGSNEEHLHLYEVFQNCFNKIAYRRDSNRDIPYDVLYDTDCDKGLPQDVLPETHAMRNLDISVGGNTENHAEPWPLGCNVYDGNEDEGPNVSYF</sequence>
<keyword evidence="2" id="KW-1185">Reference proteome</keyword>
<comment type="caution">
    <text evidence="1">The sequence shown here is derived from an EMBL/GenBank/DDBJ whole genome shotgun (WGS) entry which is preliminary data.</text>
</comment>
<dbReference type="EMBL" id="BPLQ01005406">
    <property type="protein sequence ID" value="GIY14758.1"/>
    <property type="molecule type" value="Genomic_DNA"/>
</dbReference>
<evidence type="ECO:0000313" key="2">
    <source>
        <dbReference type="Proteomes" id="UP001054837"/>
    </source>
</evidence>
<protein>
    <submittedName>
        <fullName evidence="1">Uncharacterized protein</fullName>
    </submittedName>
</protein>
<evidence type="ECO:0000313" key="1">
    <source>
        <dbReference type="EMBL" id="GIY14758.1"/>
    </source>
</evidence>
<reference evidence="1 2" key="1">
    <citation type="submission" date="2021-06" db="EMBL/GenBank/DDBJ databases">
        <title>Caerostris darwini draft genome.</title>
        <authorList>
            <person name="Kono N."/>
            <person name="Arakawa K."/>
        </authorList>
    </citation>
    <scope>NUCLEOTIDE SEQUENCE [LARGE SCALE GENOMIC DNA]</scope>
</reference>
<dbReference type="AlphaFoldDB" id="A0AAV4QYN1"/>
<dbReference type="Proteomes" id="UP001054837">
    <property type="component" value="Unassembled WGS sequence"/>
</dbReference>
<proteinExistence type="predicted"/>
<gene>
    <name evidence="1" type="primary">AVEN_205734_1</name>
    <name evidence="1" type="ORF">CDAR_606991</name>
</gene>
<name>A0AAV4QYN1_9ARAC</name>
<organism evidence="1 2">
    <name type="scientific">Caerostris darwini</name>
    <dbReference type="NCBI Taxonomy" id="1538125"/>
    <lineage>
        <taxon>Eukaryota</taxon>
        <taxon>Metazoa</taxon>
        <taxon>Ecdysozoa</taxon>
        <taxon>Arthropoda</taxon>
        <taxon>Chelicerata</taxon>
        <taxon>Arachnida</taxon>
        <taxon>Araneae</taxon>
        <taxon>Araneomorphae</taxon>
        <taxon>Entelegynae</taxon>
        <taxon>Araneoidea</taxon>
        <taxon>Araneidae</taxon>
        <taxon>Caerostris</taxon>
    </lineage>
</organism>